<reference evidence="7" key="1">
    <citation type="submission" date="2023-07" db="EMBL/GenBank/DDBJ databases">
        <title>Characterization of virulence traits, antimicrobial resistance genes carried by mobile genetic elements and competence in Streptococcus suis strains isolated in France.</title>
        <authorList>
            <person name="Dechene-Tempier M."/>
            <person name="Marois-Crehan C."/>
            <person name="De Boisseson C."/>
            <person name="Lucas P."/>
            <person name="Bougeard S."/>
            <person name="Libante V."/>
            <person name="Payot S."/>
        </authorList>
    </citation>
    <scope>NUCLEOTIDE SEQUENCE</scope>
    <source>
        <strain evidence="7">1532</strain>
    </source>
</reference>
<dbReference type="EMBL" id="JAUTFT010000001">
    <property type="protein sequence ID" value="MDW8634251.1"/>
    <property type="molecule type" value="Genomic_DNA"/>
</dbReference>
<dbReference type="GO" id="GO:0006084">
    <property type="term" value="P:acetyl-CoA metabolic process"/>
    <property type="evidence" value="ECO:0007669"/>
    <property type="project" value="InterPro"/>
</dbReference>
<organism evidence="7 8">
    <name type="scientific">Streptococcus suis</name>
    <dbReference type="NCBI Taxonomy" id="1307"/>
    <lineage>
        <taxon>Bacteria</taxon>
        <taxon>Bacillati</taxon>
        <taxon>Bacillota</taxon>
        <taxon>Bacilli</taxon>
        <taxon>Lactobacillales</taxon>
        <taxon>Streptococcaceae</taxon>
        <taxon>Streptococcus</taxon>
    </lineage>
</organism>
<comment type="similarity">
    <text evidence="1">Belongs to the thiolase-like superfamily. HMG-CoA synthase family.</text>
</comment>
<dbReference type="AlphaFoldDB" id="A0AAP6DUN7"/>
<dbReference type="Proteomes" id="UP001272448">
    <property type="component" value="Unassembled WGS sequence"/>
</dbReference>
<dbReference type="PANTHER" id="PTHR43323:SF2">
    <property type="entry name" value="HYDROXYMETHYLGLUTARYL-COA SYNTHASE"/>
    <property type="match status" value="1"/>
</dbReference>
<proteinExistence type="inferred from homology"/>
<accession>A0AAP6DUN7</accession>
<dbReference type="CDD" id="cd00827">
    <property type="entry name" value="init_cond_enzymes"/>
    <property type="match status" value="1"/>
</dbReference>
<dbReference type="InterPro" id="IPR013528">
    <property type="entry name" value="HMG_CoA_synth_N"/>
</dbReference>
<evidence type="ECO:0000256" key="4">
    <source>
        <dbReference type="PIRSR" id="PIRSR611554-2"/>
    </source>
</evidence>
<comment type="caution">
    <text evidence="7">The sequence shown here is derived from an EMBL/GenBank/DDBJ whole genome shotgun (WGS) entry which is preliminary data.</text>
</comment>
<evidence type="ECO:0000259" key="6">
    <source>
        <dbReference type="Pfam" id="PF08540"/>
    </source>
</evidence>
<feature type="binding site" evidence="4">
    <location>
        <position position="273"/>
    </location>
    <ligand>
        <name>(3S)-3-hydroxy-3-methylglutaryl-CoA</name>
        <dbReference type="ChEBI" id="CHEBI:43074"/>
    </ligand>
</feature>
<feature type="binding site" evidence="4">
    <location>
        <position position="242"/>
    </location>
    <ligand>
        <name>(3S)-3-hydroxy-3-methylglutaryl-CoA</name>
        <dbReference type="ChEBI" id="CHEBI:43074"/>
    </ligand>
</feature>
<evidence type="ECO:0000256" key="1">
    <source>
        <dbReference type="ARBA" id="ARBA00007061"/>
    </source>
</evidence>
<gene>
    <name evidence="7" type="ORF">Q7V77_00715</name>
</gene>
<evidence type="ECO:0000313" key="8">
    <source>
        <dbReference type="Proteomes" id="UP001272448"/>
    </source>
</evidence>
<dbReference type="SUPFAM" id="SSF53901">
    <property type="entry name" value="Thiolase-like"/>
    <property type="match status" value="2"/>
</dbReference>
<dbReference type="InterPro" id="IPR016039">
    <property type="entry name" value="Thiolase-like"/>
</dbReference>
<keyword evidence="7" id="KW-0012">Acyltransferase</keyword>
<sequence length="384" mass="42347">MNIGIDKIGFAAPDYVLDLADLAQARNVDPNKFKIGLLQSEMAVAPVTQDIISLGAKAAEAILADEDKQTIDMVIVGTESSVDQSKAAAVTIHGLLGIQPFARSIEMKEACYGATAGLSLAKSHISQFPESKVLVIASDIAKYGVASGGEPTQGAGAVAMLVTANPRTLVLNNDNVCQTRDIYDFWRPNYDKYPRVDGKFSTEQYTDCLTTTFDYYQQKTGKTLKDFAAMCLHIPFSKQGLKGLQAIAQDEETLSRLTERFQEAIVYNKVVGNIYTGSIFLSLLSLLENSRALEKGDQILFYSYGSGAVCEIFSGSLVEGYQDYLEENRLEQLNERTKLSVEEYEQVFFEEVSLDENGTSLDLPADQSPFALIKVENHKRIYRK</sequence>
<feature type="domain" description="Hydroxymethylglutaryl-coenzyme A synthase C-terminal" evidence="6">
    <location>
        <begin position="179"/>
        <end position="246"/>
    </location>
</feature>
<feature type="active site" description="Proton donor/acceptor" evidence="3">
    <location>
        <position position="79"/>
    </location>
</feature>
<feature type="binding site" evidence="4">
    <location>
        <position position="148"/>
    </location>
    <ligand>
        <name>substrate</name>
    </ligand>
</feature>
<feature type="binding site" evidence="4">
    <location>
        <position position="29"/>
    </location>
    <ligand>
        <name>(3S)-3-hydroxy-3-methylglutaryl-CoA</name>
        <dbReference type="ChEBI" id="CHEBI:43074"/>
    </ligand>
</feature>
<evidence type="ECO:0000256" key="2">
    <source>
        <dbReference type="ARBA" id="ARBA00022679"/>
    </source>
</evidence>
<evidence type="ECO:0000256" key="3">
    <source>
        <dbReference type="PIRSR" id="PIRSR611554-1"/>
    </source>
</evidence>
<feature type="active site" description="Proton donor/acceptor" evidence="3">
    <location>
        <position position="233"/>
    </location>
</feature>
<dbReference type="InterPro" id="IPR011554">
    <property type="entry name" value="HMG_CoA_synthase_prok"/>
</dbReference>
<dbReference type="InterPro" id="IPR013746">
    <property type="entry name" value="HMG_CoA_synt_C_dom"/>
</dbReference>
<dbReference type="NCBIfam" id="TIGR01835">
    <property type="entry name" value="HMG-CoA-S_prok"/>
    <property type="match status" value="1"/>
</dbReference>
<dbReference type="RefSeq" id="WP_024405560.1">
    <property type="nucleotide sequence ID" value="NZ_CAMUSF010000001.1"/>
</dbReference>
<dbReference type="Gene3D" id="3.40.47.10">
    <property type="match status" value="2"/>
</dbReference>
<keyword evidence="2 7" id="KW-0808">Transferase</keyword>
<dbReference type="EC" id="2.3.3.10" evidence="7"/>
<feature type="domain" description="Hydroxymethylglutaryl-coenzyme A synthase N-terminal" evidence="5">
    <location>
        <begin position="2"/>
        <end position="164"/>
    </location>
</feature>
<evidence type="ECO:0000259" key="5">
    <source>
        <dbReference type="Pfam" id="PF01154"/>
    </source>
</evidence>
<feature type="binding site" evidence="4">
    <location>
        <position position="143"/>
    </location>
    <ligand>
        <name>(3S)-3-hydroxy-3-methylglutaryl-CoA</name>
        <dbReference type="ChEBI" id="CHEBI:43074"/>
    </ligand>
</feature>
<protein>
    <submittedName>
        <fullName evidence="7">Hydroxymethylglutaryl-CoA synthase</fullName>
        <ecNumber evidence="7">2.3.3.10</ecNumber>
    </submittedName>
</protein>
<evidence type="ECO:0000313" key="7">
    <source>
        <dbReference type="EMBL" id="MDW8634251.1"/>
    </source>
</evidence>
<dbReference type="PANTHER" id="PTHR43323">
    <property type="entry name" value="3-HYDROXY-3-METHYLGLUTARYL COENZYME A SYNTHASE"/>
    <property type="match status" value="1"/>
</dbReference>
<feature type="active site" description="Acyl-thioester intermediate" evidence="3">
    <location>
        <position position="111"/>
    </location>
</feature>
<dbReference type="GO" id="GO:0004421">
    <property type="term" value="F:hydroxymethylglutaryl-CoA synthase activity"/>
    <property type="evidence" value="ECO:0007669"/>
    <property type="project" value="UniProtKB-EC"/>
</dbReference>
<name>A0AAP6DUN7_STRSU</name>
<dbReference type="Pfam" id="PF08540">
    <property type="entry name" value="HMG_CoA_synt_C"/>
    <property type="match status" value="2"/>
</dbReference>
<dbReference type="Pfam" id="PF01154">
    <property type="entry name" value="HMG_CoA_synt_N"/>
    <property type="match status" value="1"/>
</dbReference>
<feature type="domain" description="Hydroxymethylglutaryl-coenzyme A synthase C-terminal" evidence="6">
    <location>
        <begin position="257"/>
        <end position="346"/>
    </location>
</feature>